<gene>
    <name evidence="1" type="ORF">OPDIPICF_03852</name>
</gene>
<proteinExistence type="predicted"/>
<dbReference type="InterPro" id="IPR023393">
    <property type="entry name" value="START-like_dom_sf"/>
</dbReference>
<dbReference type="EMBL" id="CACSIO010000002">
    <property type="protein sequence ID" value="CAA0092685.1"/>
    <property type="molecule type" value="Genomic_DNA"/>
</dbReference>
<organism evidence="1 2">
    <name type="scientific">BD1-7 clade bacterium</name>
    <dbReference type="NCBI Taxonomy" id="2029982"/>
    <lineage>
        <taxon>Bacteria</taxon>
        <taxon>Pseudomonadati</taxon>
        <taxon>Pseudomonadota</taxon>
        <taxon>Gammaproteobacteria</taxon>
        <taxon>Cellvibrionales</taxon>
        <taxon>Spongiibacteraceae</taxon>
        <taxon>BD1-7 clade</taxon>
    </lineage>
</organism>
<accession>A0A5S9NQN3</accession>
<name>A0A5S9NQN3_9GAMM</name>
<evidence type="ECO:0000313" key="1">
    <source>
        <dbReference type="EMBL" id="CAA0092685.1"/>
    </source>
</evidence>
<protein>
    <recommendedName>
        <fullName evidence="3">SRPBCC family protein</fullName>
    </recommendedName>
</protein>
<dbReference type="Proteomes" id="UP000441399">
    <property type="component" value="Unassembled WGS sequence"/>
</dbReference>
<dbReference type="OrthoDB" id="7428016at2"/>
<dbReference type="Gene3D" id="3.30.530.20">
    <property type="match status" value="1"/>
</dbReference>
<sequence>MRAKTSSILNAPADDVWPLVKKSSTLFYVTKGFLGFADADQFPHEWREGVTKSTRLLFFGFLPAWKHRIGVQKINDSEHLMYTNEGGGLVPTWNHLIKVEPLSAHTCRYIDDVEIKAGLLTPLTWVYAKMFYRYRQWRWRSLLNSEHRNA</sequence>
<dbReference type="SUPFAM" id="SSF55961">
    <property type="entry name" value="Bet v1-like"/>
    <property type="match status" value="1"/>
</dbReference>
<evidence type="ECO:0008006" key="3">
    <source>
        <dbReference type="Google" id="ProtNLM"/>
    </source>
</evidence>
<dbReference type="AlphaFoldDB" id="A0A5S9NQN3"/>
<evidence type="ECO:0000313" key="2">
    <source>
        <dbReference type="Proteomes" id="UP000441399"/>
    </source>
</evidence>
<keyword evidence="2" id="KW-1185">Reference proteome</keyword>
<reference evidence="1 2" key="1">
    <citation type="submission" date="2019-11" db="EMBL/GenBank/DDBJ databases">
        <authorList>
            <person name="Holert J."/>
        </authorList>
    </citation>
    <scope>NUCLEOTIDE SEQUENCE [LARGE SCALE GENOMIC DNA]</scope>
    <source>
        <strain evidence="1">SB11_3</strain>
    </source>
</reference>